<dbReference type="EMBL" id="LS992241">
    <property type="protein sequence ID" value="SYX86013.1"/>
    <property type="molecule type" value="Genomic_DNA"/>
</dbReference>
<dbReference type="Proteomes" id="UP000304148">
    <property type="component" value="Chromosome"/>
</dbReference>
<dbReference type="AlphaFoldDB" id="A0A383RGR8"/>
<evidence type="ECO:0000313" key="1">
    <source>
        <dbReference type="EMBL" id="SYX86013.1"/>
    </source>
</evidence>
<sequence length="149" mass="17222">MIYKNTKINCTQEELDEFINNISIKYEIRGFDEDFNGHKIENPTGDPAAKYYVLQVGDRVYLQPHAPYQQGFIAIKEVNVHKIVNEHAEKIIDEMIINNFAISPEGELQSLRRLTSELMFSLAEKDFETRSIKQGQANIMLIMAKNDIK</sequence>
<accession>A0A383RGR8</accession>
<gene>
    <name evidence="1" type="ORF">PBLR_14435</name>
</gene>
<organism evidence="1 2">
    <name type="scientific">Paenibacillus alvei</name>
    <name type="common">Bacillus alvei</name>
    <dbReference type="NCBI Taxonomy" id="44250"/>
    <lineage>
        <taxon>Bacteria</taxon>
        <taxon>Bacillati</taxon>
        <taxon>Bacillota</taxon>
        <taxon>Bacilli</taxon>
        <taxon>Bacillales</taxon>
        <taxon>Paenibacillaceae</taxon>
        <taxon>Paenibacillus</taxon>
    </lineage>
</organism>
<name>A0A383RGR8_PAEAL</name>
<reference evidence="2" key="1">
    <citation type="submission" date="2018-08" db="EMBL/GenBank/DDBJ databases">
        <authorList>
            <person name="Chevrot R."/>
        </authorList>
    </citation>
    <scope>NUCLEOTIDE SEQUENCE [LARGE SCALE GENOMIC DNA]</scope>
</reference>
<evidence type="ECO:0000313" key="2">
    <source>
        <dbReference type="Proteomes" id="UP000304148"/>
    </source>
</evidence>
<proteinExistence type="predicted"/>
<protein>
    <submittedName>
        <fullName evidence="1">Uncharacterized protein</fullName>
    </submittedName>
</protein>
<dbReference type="RefSeq" id="WP_138187986.1">
    <property type="nucleotide sequence ID" value="NZ_LS992241.1"/>
</dbReference>